<dbReference type="EMBL" id="VZBP01000155">
    <property type="protein sequence ID" value="MQO10486.1"/>
    <property type="molecule type" value="Genomic_DNA"/>
</dbReference>
<dbReference type="InterPro" id="IPR003593">
    <property type="entry name" value="AAA+_ATPase"/>
</dbReference>
<feature type="domain" description="ABC transporter" evidence="3">
    <location>
        <begin position="16"/>
        <end position="224"/>
    </location>
</feature>
<dbReference type="SUPFAM" id="SSF52540">
    <property type="entry name" value="P-loop containing nucleoside triphosphate hydrolases"/>
    <property type="match status" value="1"/>
</dbReference>
<dbReference type="Gene3D" id="3.40.50.300">
    <property type="entry name" value="P-loop containing nucleotide triphosphate hydrolases"/>
    <property type="match status" value="1"/>
</dbReference>
<dbReference type="PROSITE" id="PS50893">
    <property type="entry name" value="ABC_TRANSPORTER_2"/>
    <property type="match status" value="1"/>
</dbReference>
<evidence type="ECO:0000259" key="3">
    <source>
        <dbReference type="PROSITE" id="PS50893"/>
    </source>
</evidence>
<organism evidence="4 5">
    <name type="scientific">Segatella copri</name>
    <dbReference type="NCBI Taxonomy" id="165179"/>
    <lineage>
        <taxon>Bacteria</taxon>
        <taxon>Pseudomonadati</taxon>
        <taxon>Bacteroidota</taxon>
        <taxon>Bacteroidia</taxon>
        <taxon>Bacteroidales</taxon>
        <taxon>Prevotellaceae</taxon>
        <taxon>Segatella</taxon>
    </lineage>
</organism>
<dbReference type="Proteomes" id="UP000405805">
    <property type="component" value="Unassembled WGS sequence"/>
</dbReference>
<gene>
    <name evidence="4" type="ORF">F7D57_12350</name>
</gene>
<protein>
    <submittedName>
        <fullName evidence="4">ATP-binding cassette domain-containing protein</fullName>
    </submittedName>
</protein>
<keyword evidence="1" id="KW-0547">Nucleotide-binding</keyword>
<dbReference type="InterPro" id="IPR027417">
    <property type="entry name" value="P-loop_NTPase"/>
</dbReference>
<evidence type="ECO:0000313" key="5">
    <source>
        <dbReference type="Proteomes" id="UP000405805"/>
    </source>
</evidence>
<evidence type="ECO:0000256" key="2">
    <source>
        <dbReference type="ARBA" id="ARBA00022840"/>
    </source>
</evidence>
<comment type="caution">
    <text evidence="4">The sequence shown here is derived from an EMBL/GenBank/DDBJ whole genome shotgun (WGS) entry which is preliminary data.</text>
</comment>
<dbReference type="SMART" id="SM00382">
    <property type="entry name" value="AAA"/>
    <property type="match status" value="1"/>
</dbReference>
<evidence type="ECO:0000256" key="1">
    <source>
        <dbReference type="ARBA" id="ARBA00022741"/>
    </source>
</evidence>
<dbReference type="GO" id="GO:0016887">
    <property type="term" value="F:ATP hydrolysis activity"/>
    <property type="evidence" value="ECO:0007669"/>
    <property type="project" value="InterPro"/>
</dbReference>
<dbReference type="GO" id="GO:0005524">
    <property type="term" value="F:ATP binding"/>
    <property type="evidence" value="ECO:0007669"/>
    <property type="project" value="UniProtKB-KW"/>
</dbReference>
<proteinExistence type="predicted"/>
<sequence length="224" mass="25132">MFEYSFLIKMAMGLVLEADSIYYSIDGHEILKGAYLTCKQGEIVGLLGRNGCGKSTMLEIIFGTRRGAHSFVRIGGKVYTGKAFRSGKLRMQPQFDYIPKGMRISIILWMEGFCKKDIKDELILEIYDCKVGELSGGLLKYFQIFIFLQSPVPFIILDEPFAGLSPVAVEHVVGLLKEAKKTKGIILSDHNYEAVDKITDKLMYMQDGQTQEIAGLGEIKGLYF</sequence>
<dbReference type="PANTHER" id="PTHR43158">
    <property type="entry name" value="SKFA PEPTIDE EXPORT ATP-BINDING PROTEIN SKFE"/>
    <property type="match status" value="1"/>
</dbReference>
<keyword evidence="2 4" id="KW-0067">ATP-binding</keyword>
<dbReference type="InterPro" id="IPR003439">
    <property type="entry name" value="ABC_transporter-like_ATP-bd"/>
</dbReference>
<dbReference type="Pfam" id="PF00005">
    <property type="entry name" value="ABC_tran"/>
    <property type="match status" value="1"/>
</dbReference>
<dbReference type="AlphaFoldDB" id="A0AA90VHB1"/>
<accession>A0AA90VHB1</accession>
<dbReference type="PANTHER" id="PTHR43158:SF2">
    <property type="entry name" value="SKFA PEPTIDE EXPORT ATP-BINDING PROTEIN SKFE"/>
    <property type="match status" value="1"/>
</dbReference>
<reference evidence="5" key="1">
    <citation type="submission" date="2019-09" db="EMBL/GenBank/DDBJ databases">
        <title>Distinct polysaccharide growth profiles of human intestinal Prevotella copri isolates.</title>
        <authorList>
            <person name="Fehlner-Peach H."/>
            <person name="Magnabosco C."/>
            <person name="Raghavan V."/>
            <person name="Scher J.U."/>
            <person name="Tett A."/>
            <person name="Cox L.M."/>
            <person name="Gottsegen C."/>
            <person name="Watters A."/>
            <person name="Wiltshire- Gordon J.D."/>
            <person name="Segata N."/>
            <person name="Bonneau R."/>
            <person name="Littman D.R."/>
        </authorList>
    </citation>
    <scope>NUCLEOTIDE SEQUENCE [LARGE SCALE GENOMIC DNA]</scope>
    <source>
        <strain evidence="5">iA624</strain>
    </source>
</reference>
<evidence type="ECO:0000313" key="4">
    <source>
        <dbReference type="EMBL" id="MQO10486.1"/>
    </source>
</evidence>
<name>A0AA90VHB1_9BACT</name>